<comment type="caution">
    <text evidence="1">The sequence shown here is derived from an EMBL/GenBank/DDBJ whole genome shotgun (WGS) entry which is preliminary data.</text>
</comment>
<protein>
    <submittedName>
        <fullName evidence="1">Uncharacterized protein</fullName>
    </submittedName>
</protein>
<name>A0A8J4W7K0_9ROSI</name>
<proteinExistence type="predicted"/>
<sequence>LNLWLFNILIDSKIVRNYTQSHITDLCGKEKKTTSKFCTQKPESGC</sequence>
<organism evidence="1 2">
    <name type="scientific">Castanea mollissima</name>
    <name type="common">Chinese chestnut</name>
    <dbReference type="NCBI Taxonomy" id="60419"/>
    <lineage>
        <taxon>Eukaryota</taxon>
        <taxon>Viridiplantae</taxon>
        <taxon>Streptophyta</taxon>
        <taxon>Embryophyta</taxon>
        <taxon>Tracheophyta</taxon>
        <taxon>Spermatophyta</taxon>
        <taxon>Magnoliopsida</taxon>
        <taxon>eudicotyledons</taxon>
        <taxon>Gunneridae</taxon>
        <taxon>Pentapetalae</taxon>
        <taxon>rosids</taxon>
        <taxon>fabids</taxon>
        <taxon>Fagales</taxon>
        <taxon>Fagaceae</taxon>
        <taxon>Castanea</taxon>
    </lineage>
</organism>
<dbReference type="EMBL" id="JRKL02000015">
    <property type="protein sequence ID" value="KAF3976511.1"/>
    <property type="molecule type" value="Genomic_DNA"/>
</dbReference>
<reference evidence="1" key="1">
    <citation type="submission" date="2020-03" db="EMBL/GenBank/DDBJ databases">
        <title>Castanea mollissima Vanexum genome sequencing.</title>
        <authorList>
            <person name="Staton M."/>
        </authorList>
    </citation>
    <scope>NUCLEOTIDE SEQUENCE</scope>
    <source>
        <tissue evidence="1">Leaf</tissue>
    </source>
</reference>
<evidence type="ECO:0000313" key="1">
    <source>
        <dbReference type="EMBL" id="KAF3976511.1"/>
    </source>
</evidence>
<gene>
    <name evidence="1" type="ORF">CMV_000335</name>
</gene>
<dbReference type="Proteomes" id="UP000737018">
    <property type="component" value="Unassembled WGS sequence"/>
</dbReference>
<evidence type="ECO:0000313" key="2">
    <source>
        <dbReference type="Proteomes" id="UP000737018"/>
    </source>
</evidence>
<dbReference type="AlphaFoldDB" id="A0A8J4W7K0"/>
<accession>A0A8J4W7K0</accession>
<keyword evidence="2" id="KW-1185">Reference proteome</keyword>
<feature type="non-terminal residue" evidence="1">
    <location>
        <position position="46"/>
    </location>
</feature>